<dbReference type="Pfam" id="PF01037">
    <property type="entry name" value="AsnC_trans_reg"/>
    <property type="match status" value="1"/>
</dbReference>
<dbReference type="InterPro" id="IPR019887">
    <property type="entry name" value="Tscrpt_reg_AsnC/Lrp_C"/>
</dbReference>
<feature type="domain" description="HTH asnC-type" evidence="4">
    <location>
        <begin position="16"/>
        <end position="77"/>
    </location>
</feature>
<dbReference type="PROSITE" id="PS00519">
    <property type="entry name" value="HTH_ASNC_1"/>
    <property type="match status" value="1"/>
</dbReference>
<accession>A0ABP8LJD9</accession>
<dbReference type="Proteomes" id="UP001500622">
    <property type="component" value="Unassembled WGS sequence"/>
</dbReference>
<evidence type="ECO:0000256" key="1">
    <source>
        <dbReference type="ARBA" id="ARBA00023015"/>
    </source>
</evidence>
<keyword evidence="2" id="KW-0238">DNA-binding</keyword>
<dbReference type="InterPro" id="IPR019888">
    <property type="entry name" value="Tscrpt_reg_AsnC-like"/>
</dbReference>
<dbReference type="InterPro" id="IPR000485">
    <property type="entry name" value="AsnC-type_HTH_dom"/>
</dbReference>
<evidence type="ECO:0000256" key="2">
    <source>
        <dbReference type="ARBA" id="ARBA00023125"/>
    </source>
</evidence>
<organism evidence="5 6">
    <name type="scientific">Georgenia halophila</name>
    <dbReference type="NCBI Taxonomy" id="620889"/>
    <lineage>
        <taxon>Bacteria</taxon>
        <taxon>Bacillati</taxon>
        <taxon>Actinomycetota</taxon>
        <taxon>Actinomycetes</taxon>
        <taxon>Micrococcales</taxon>
        <taxon>Bogoriellaceae</taxon>
        <taxon>Georgenia</taxon>
    </lineage>
</organism>
<dbReference type="InterPro" id="IPR011991">
    <property type="entry name" value="ArsR-like_HTH"/>
</dbReference>
<dbReference type="Gene3D" id="3.30.70.920">
    <property type="match status" value="1"/>
</dbReference>
<evidence type="ECO:0000259" key="4">
    <source>
        <dbReference type="PROSITE" id="PS50956"/>
    </source>
</evidence>
<evidence type="ECO:0000313" key="5">
    <source>
        <dbReference type="EMBL" id="GAA4430450.1"/>
    </source>
</evidence>
<dbReference type="CDD" id="cd00090">
    <property type="entry name" value="HTH_ARSR"/>
    <property type="match status" value="1"/>
</dbReference>
<protein>
    <submittedName>
        <fullName evidence="5">Lrp/AsnC family transcriptional regulator</fullName>
    </submittedName>
</protein>
<reference evidence="6" key="1">
    <citation type="journal article" date="2019" name="Int. J. Syst. Evol. Microbiol.">
        <title>The Global Catalogue of Microorganisms (GCM) 10K type strain sequencing project: providing services to taxonomists for standard genome sequencing and annotation.</title>
        <authorList>
            <consortium name="The Broad Institute Genomics Platform"/>
            <consortium name="The Broad Institute Genome Sequencing Center for Infectious Disease"/>
            <person name="Wu L."/>
            <person name="Ma J."/>
        </authorList>
    </citation>
    <scope>NUCLEOTIDE SEQUENCE [LARGE SCALE GENOMIC DNA]</scope>
    <source>
        <strain evidence="6">JCM 17810</strain>
    </source>
</reference>
<dbReference type="PANTHER" id="PTHR30154:SF34">
    <property type="entry name" value="TRANSCRIPTIONAL REGULATOR AZLB"/>
    <property type="match status" value="1"/>
</dbReference>
<dbReference type="Gene3D" id="1.10.10.10">
    <property type="entry name" value="Winged helix-like DNA-binding domain superfamily/Winged helix DNA-binding domain"/>
    <property type="match status" value="1"/>
</dbReference>
<dbReference type="SMART" id="SM00344">
    <property type="entry name" value="HTH_ASNC"/>
    <property type="match status" value="1"/>
</dbReference>
<dbReference type="EMBL" id="BAABGN010000013">
    <property type="protein sequence ID" value="GAA4430450.1"/>
    <property type="molecule type" value="Genomic_DNA"/>
</dbReference>
<dbReference type="RefSeq" id="WP_345217694.1">
    <property type="nucleotide sequence ID" value="NZ_BAABGN010000013.1"/>
</dbReference>
<evidence type="ECO:0000313" key="6">
    <source>
        <dbReference type="Proteomes" id="UP001500622"/>
    </source>
</evidence>
<dbReference type="SUPFAM" id="SSF54909">
    <property type="entry name" value="Dimeric alpha+beta barrel"/>
    <property type="match status" value="1"/>
</dbReference>
<keyword evidence="3" id="KW-0804">Transcription</keyword>
<dbReference type="Pfam" id="PF13412">
    <property type="entry name" value="HTH_24"/>
    <property type="match status" value="1"/>
</dbReference>
<dbReference type="SUPFAM" id="SSF46785">
    <property type="entry name" value="Winged helix' DNA-binding domain"/>
    <property type="match status" value="1"/>
</dbReference>
<dbReference type="PRINTS" id="PR00033">
    <property type="entry name" value="HTHASNC"/>
</dbReference>
<proteinExistence type="predicted"/>
<keyword evidence="6" id="KW-1185">Reference proteome</keyword>
<keyword evidence="1" id="KW-0805">Transcription regulation</keyword>
<evidence type="ECO:0000256" key="3">
    <source>
        <dbReference type="ARBA" id="ARBA00023163"/>
    </source>
</evidence>
<gene>
    <name evidence="5" type="ORF">GCM10023169_33890</name>
</gene>
<name>A0ABP8LJD9_9MICO</name>
<dbReference type="PROSITE" id="PS50956">
    <property type="entry name" value="HTH_ASNC_2"/>
    <property type="match status" value="1"/>
</dbReference>
<dbReference type="InterPro" id="IPR019885">
    <property type="entry name" value="Tscrpt_reg_HTH_AsnC-type_CS"/>
</dbReference>
<dbReference type="InterPro" id="IPR011008">
    <property type="entry name" value="Dimeric_a/b-barrel"/>
</dbReference>
<dbReference type="InterPro" id="IPR036390">
    <property type="entry name" value="WH_DNA-bd_sf"/>
</dbReference>
<sequence length="191" mass="20854">MNPTSPVPAGRSTFQIDEIGYRILEVLRDNGRISIAALAQEIGISRSSAYSRVDALARAGVITGYSARIDPARAGLGICALVFVTVHPQTWPAFLEAIREMPEIESAKITTGEHDVMMLIRARGVETIHTFVVDVIAALPQVKSVETVLVLDEIFDRGSLLPTDLAERDGAVVERGLMRYTRTNPDRPSRA</sequence>
<comment type="caution">
    <text evidence="5">The sequence shown here is derived from an EMBL/GenBank/DDBJ whole genome shotgun (WGS) entry which is preliminary data.</text>
</comment>
<dbReference type="PANTHER" id="PTHR30154">
    <property type="entry name" value="LEUCINE-RESPONSIVE REGULATORY PROTEIN"/>
    <property type="match status" value="1"/>
</dbReference>
<dbReference type="InterPro" id="IPR036388">
    <property type="entry name" value="WH-like_DNA-bd_sf"/>
</dbReference>